<keyword evidence="5" id="KW-1003">Cell membrane</keyword>
<evidence type="ECO:0000256" key="3">
    <source>
        <dbReference type="ARBA" id="ARBA00022989"/>
    </source>
</evidence>
<feature type="transmembrane region" description="Helical" evidence="5">
    <location>
        <begin position="105"/>
        <end position="121"/>
    </location>
</feature>
<evidence type="ECO:0000313" key="6">
    <source>
        <dbReference type="EMBL" id="RFC62751.1"/>
    </source>
</evidence>
<comment type="caution">
    <text evidence="6">The sequence shown here is derived from an EMBL/GenBank/DDBJ whole genome shotgun (WGS) entry which is preliminary data.</text>
</comment>
<name>A0A371X0K0_9HYPH</name>
<dbReference type="InterPro" id="IPR051598">
    <property type="entry name" value="TSUP/Inactive_protease-like"/>
</dbReference>
<feature type="transmembrane region" description="Helical" evidence="5">
    <location>
        <begin position="240"/>
        <end position="258"/>
    </location>
</feature>
<feature type="transmembrane region" description="Helical" evidence="5">
    <location>
        <begin position="17"/>
        <end position="41"/>
    </location>
</feature>
<evidence type="ECO:0000256" key="4">
    <source>
        <dbReference type="ARBA" id="ARBA00023136"/>
    </source>
</evidence>
<dbReference type="PANTHER" id="PTHR43701:SF2">
    <property type="entry name" value="MEMBRANE TRANSPORTER PROTEIN YJNA-RELATED"/>
    <property type="match status" value="1"/>
</dbReference>
<feature type="transmembrane region" description="Helical" evidence="5">
    <location>
        <begin position="78"/>
        <end position="99"/>
    </location>
</feature>
<dbReference type="PANTHER" id="PTHR43701">
    <property type="entry name" value="MEMBRANE TRANSPORTER PROTEIN MJ0441-RELATED"/>
    <property type="match status" value="1"/>
</dbReference>
<evidence type="ECO:0000256" key="5">
    <source>
        <dbReference type="RuleBase" id="RU363041"/>
    </source>
</evidence>
<evidence type="ECO:0000256" key="1">
    <source>
        <dbReference type="ARBA" id="ARBA00004141"/>
    </source>
</evidence>
<keyword evidence="2 5" id="KW-0812">Transmembrane</keyword>
<dbReference type="Proteomes" id="UP000264310">
    <property type="component" value="Unassembled WGS sequence"/>
</dbReference>
<comment type="similarity">
    <text evidence="5">Belongs to the 4-toluene sulfonate uptake permease (TSUP) (TC 2.A.102) family.</text>
</comment>
<dbReference type="Pfam" id="PF01925">
    <property type="entry name" value="TauE"/>
    <property type="match status" value="1"/>
</dbReference>
<reference evidence="6 7" key="1">
    <citation type="submission" date="2018-08" db="EMBL/GenBank/DDBJ databases">
        <title>Fulvimarina sp. 85, whole genome shotgun sequence.</title>
        <authorList>
            <person name="Tuo L."/>
        </authorList>
    </citation>
    <scope>NUCLEOTIDE SEQUENCE [LARGE SCALE GENOMIC DNA]</scope>
    <source>
        <strain evidence="6 7">85</strain>
    </source>
</reference>
<organism evidence="6 7">
    <name type="scientific">Fulvimarina endophytica</name>
    <dbReference type="NCBI Taxonomy" id="2293836"/>
    <lineage>
        <taxon>Bacteria</taxon>
        <taxon>Pseudomonadati</taxon>
        <taxon>Pseudomonadota</taxon>
        <taxon>Alphaproteobacteria</taxon>
        <taxon>Hyphomicrobiales</taxon>
        <taxon>Aurantimonadaceae</taxon>
        <taxon>Fulvimarina</taxon>
    </lineage>
</organism>
<comment type="subcellular location">
    <subcellularLocation>
        <location evidence="5">Cell membrane</location>
        <topology evidence="5">Multi-pass membrane protein</topology>
    </subcellularLocation>
    <subcellularLocation>
        <location evidence="1">Membrane</location>
        <topology evidence="1">Multi-pass membrane protein</topology>
    </subcellularLocation>
</comment>
<keyword evidence="3 5" id="KW-1133">Transmembrane helix</keyword>
<feature type="transmembrane region" description="Helical" evidence="5">
    <location>
        <begin position="142"/>
        <end position="168"/>
    </location>
</feature>
<proteinExistence type="inferred from homology"/>
<keyword evidence="4 5" id="KW-0472">Membrane</keyword>
<dbReference type="RefSeq" id="WP_116683566.1">
    <property type="nucleotide sequence ID" value="NZ_QURL01000005.1"/>
</dbReference>
<sequence>MTAAPAMLAAATGSGSLVGLVLGLFGGGGSILAVPLLVYVVGIASPHVAIGTSAVAVAASALGNLVPHARAGRVKWRCATVFALAGVAGSLAGAAAAKAVDGERLLALFGLVMVGVGLAMMRRRDMAGDPAVRLTRESATRLLPMLIGIGFAVGLFSGFFGIGGGFLIVPGLVLATGMPLAYAIGTSLVGVAAFGAATAGSYAVSGLVDWPVAALFVAGGLVGGFAGSALGARLASQKQALGLAFAGLVVAVGLFILAKGFRALVA</sequence>
<feature type="transmembrane region" description="Helical" evidence="5">
    <location>
        <begin position="212"/>
        <end position="234"/>
    </location>
</feature>
<gene>
    <name evidence="6" type="ORF">DYI37_12310</name>
</gene>
<feature type="transmembrane region" description="Helical" evidence="5">
    <location>
        <begin position="180"/>
        <end position="200"/>
    </location>
</feature>
<feature type="transmembrane region" description="Helical" evidence="5">
    <location>
        <begin position="47"/>
        <end position="66"/>
    </location>
</feature>
<evidence type="ECO:0000313" key="7">
    <source>
        <dbReference type="Proteomes" id="UP000264310"/>
    </source>
</evidence>
<protein>
    <recommendedName>
        <fullName evidence="5">Probable membrane transporter protein</fullName>
    </recommendedName>
</protein>
<accession>A0A371X0K0</accession>
<dbReference type="InterPro" id="IPR002781">
    <property type="entry name" value="TM_pro_TauE-like"/>
</dbReference>
<dbReference type="GO" id="GO:0005886">
    <property type="term" value="C:plasma membrane"/>
    <property type="evidence" value="ECO:0007669"/>
    <property type="project" value="UniProtKB-SubCell"/>
</dbReference>
<dbReference type="AlphaFoldDB" id="A0A371X0K0"/>
<keyword evidence="7" id="KW-1185">Reference proteome</keyword>
<evidence type="ECO:0000256" key="2">
    <source>
        <dbReference type="ARBA" id="ARBA00022692"/>
    </source>
</evidence>
<dbReference type="EMBL" id="QURL01000005">
    <property type="protein sequence ID" value="RFC62751.1"/>
    <property type="molecule type" value="Genomic_DNA"/>
</dbReference>
<dbReference type="OrthoDB" id="9151526at2"/>